<dbReference type="Proteomes" id="UP000528457">
    <property type="component" value="Unassembled WGS sequence"/>
</dbReference>
<dbReference type="GO" id="GO:0005886">
    <property type="term" value="C:plasma membrane"/>
    <property type="evidence" value="ECO:0007669"/>
    <property type="project" value="UniProtKB-SubCell"/>
</dbReference>
<dbReference type="InterPro" id="IPR051907">
    <property type="entry name" value="DoxX-like_oxidoreductase"/>
</dbReference>
<reference evidence="8 9" key="1">
    <citation type="submission" date="2020-08" db="EMBL/GenBank/DDBJ databases">
        <title>Genomic Encyclopedia of Type Strains, Phase IV (KMG-IV): sequencing the most valuable type-strain genomes for metagenomic binning, comparative biology and taxonomic classification.</title>
        <authorList>
            <person name="Goeker M."/>
        </authorList>
    </citation>
    <scope>NUCLEOTIDE SEQUENCE [LARGE SCALE GENOMIC DNA]</scope>
    <source>
        <strain evidence="8 9">DSM 22368</strain>
    </source>
</reference>
<dbReference type="PANTHER" id="PTHR33452:SF19">
    <property type="entry name" value="DOXX FAMILY PROTEIN"/>
    <property type="match status" value="1"/>
</dbReference>
<keyword evidence="9" id="KW-1185">Reference proteome</keyword>
<dbReference type="Pfam" id="PF07681">
    <property type="entry name" value="DoxX"/>
    <property type="match status" value="1"/>
</dbReference>
<evidence type="ECO:0000256" key="7">
    <source>
        <dbReference type="SAM" id="Phobius"/>
    </source>
</evidence>
<feature type="transmembrane region" description="Helical" evidence="7">
    <location>
        <begin position="185"/>
        <end position="204"/>
    </location>
</feature>
<dbReference type="InParanoid" id="A0A7X0MWQ8"/>
<proteinExistence type="inferred from homology"/>
<dbReference type="AlphaFoldDB" id="A0A7X0MWQ8"/>
<comment type="subcellular location">
    <subcellularLocation>
        <location evidence="1">Cell membrane</location>
        <topology evidence="1">Multi-pass membrane protein</topology>
    </subcellularLocation>
</comment>
<feature type="transmembrane region" description="Helical" evidence="7">
    <location>
        <begin position="94"/>
        <end position="111"/>
    </location>
</feature>
<evidence type="ECO:0000256" key="4">
    <source>
        <dbReference type="ARBA" id="ARBA00022692"/>
    </source>
</evidence>
<feature type="transmembrane region" description="Helical" evidence="7">
    <location>
        <begin position="69"/>
        <end position="87"/>
    </location>
</feature>
<evidence type="ECO:0000313" key="8">
    <source>
        <dbReference type="EMBL" id="MBB6522450.1"/>
    </source>
</evidence>
<evidence type="ECO:0000256" key="2">
    <source>
        <dbReference type="ARBA" id="ARBA00006679"/>
    </source>
</evidence>
<comment type="caution">
    <text evidence="8">The sequence shown here is derived from an EMBL/GenBank/DDBJ whole genome shotgun (WGS) entry which is preliminary data.</text>
</comment>
<evidence type="ECO:0000256" key="5">
    <source>
        <dbReference type="ARBA" id="ARBA00022989"/>
    </source>
</evidence>
<dbReference type="InterPro" id="IPR032808">
    <property type="entry name" value="DoxX"/>
</dbReference>
<gene>
    <name evidence="8" type="ORF">HNR48_002735</name>
</gene>
<dbReference type="PANTHER" id="PTHR33452">
    <property type="entry name" value="OXIDOREDUCTASE CATD-RELATED"/>
    <property type="match status" value="1"/>
</dbReference>
<keyword evidence="3" id="KW-1003">Cell membrane</keyword>
<keyword evidence="4 7" id="KW-0812">Transmembrane</keyword>
<accession>A0A7X0MWQ8</accession>
<keyword evidence="5 7" id="KW-1133">Transmembrane helix</keyword>
<keyword evidence="6 7" id="KW-0472">Membrane</keyword>
<evidence type="ECO:0000256" key="3">
    <source>
        <dbReference type="ARBA" id="ARBA00022475"/>
    </source>
</evidence>
<name>A0A7X0MWQ8_9GAMM</name>
<sequence>MSAISSLSALYYRTVNAFQHADGLPALLLRLYLAPIFITAGLHKINHIDDIISWFANPDWGLGLPAPELMAYLAAYTEFFGGFALLFGLATRLVAIPLMVTMVVAAVTAHWDNGWFAIASSSQETSIAYVLEMVGFPGAKESLENSTEVASRLGAAKGILQEHGNYSWLTGKGGFVILNNGIEFAATYFIMLLSLFFTGGGRYVSADHYLAKAFPEPKA</sequence>
<organism evidence="8 9">
    <name type="scientific">Pseudoteredinibacter isoporae</name>
    <dbReference type="NCBI Taxonomy" id="570281"/>
    <lineage>
        <taxon>Bacteria</taxon>
        <taxon>Pseudomonadati</taxon>
        <taxon>Pseudomonadota</taxon>
        <taxon>Gammaproteobacteria</taxon>
        <taxon>Cellvibrionales</taxon>
        <taxon>Cellvibrionaceae</taxon>
        <taxon>Pseudoteredinibacter</taxon>
    </lineage>
</organism>
<dbReference type="RefSeq" id="WP_166845869.1">
    <property type="nucleotide sequence ID" value="NZ_JAAONY010000002.1"/>
</dbReference>
<evidence type="ECO:0000256" key="1">
    <source>
        <dbReference type="ARBA" id="ARBA00004651"/>
    </source>
</evidence>
<comment type="similarity">
    <text evidence="2">Belongs to the DoxX family.</text>
</comment>
<evidence type="ECO:0000313" key="9">
    <source>
        <dbReference type="Proteomes" id="UP000528457"/>
    </source>
</evidence>
<evidence type="ECO:0000256" key="6">
    <source>
        <dbReference type="ARBA" id="ARBA00023136"/>
    </source>
</evidence>
<protein>
    <submittedName>
        <fullName evidence="8">Putative membrane protein YphA (DoxX/SURF4 family)</fullName>
    </submittedName>
</protein>
<dbReference type="EMBL" id="JACHHT010000002">
    <property type="protein sequence ID" value="MBB6522450.1"/>
    <property type="molecule type" value="Genomic_DNA"/>
</dbReference>